<organism evidence="1 2">
    <name type="scientific">Aristolochia fimbriata</name>
    <name type="common">White veined hardy Dutchman's pipe vine</name>
    <dbReference type="NCBI Taxonomy" id="158543"/>
    <lineage>
        <taxon>Eukaryota</taxon>
        <taxon>Viridiplantae</taxon>
        <taxon>Streptophyta</taxon>
        <taxon>Embryophyta</taxon>
        <taxon>Tracheophyta</taxon>
        <taxon>Spermatophyta</taxon>
        <taxon>Magnoliopsida</taxon>
        <taxon>Magnoliidae</taxon>
        <taxon>Piperales</taxon>
        <taxon>Aristolochiaceae</taxon>
        <taxon>Aristolochia</taxon>
    </lineage>
</organism>
<keyword evidence="2" id="KW-1185">Reference proteome</keyword>
<accession>A0AAV7EW27</accession>
<dbReference type="PANTHER" id="PTHR37754">
    <property type="entry name" value="CALCIUM ION-BINDING PROTEIN"/>
    <property type="match status" value="1"/>
</dbReference>
<reference evidence="1 2" key="1">
    <citation type="submission" date="2021-07" db="EMBL/GenBank/DDBJ databases">
        <title>The Aristolochia fimbriata genome: insights into angiosperm evolution, floral development and chemical biosynthesis.</title>
        <authorList>
            <person name="Jiao Y."/>
        </authorList>
    </citation>
    <scope>NUCLEOTIDE SEQUENCE [LARGE SCALE GENOMIC DNA]</scope>
    <source>
        <strain evidence="1">IBCAS-2021</strain>
        <tissue evidence="1">Leaf</tissue>
    </source>
</reference>
<comment type="caution">
    <text evidence="1">The sequence shown here is derived from an EMBL/GenBank/DDBJ whole genome shotgun (WGS) entry which is preliminary data.</text>
</comment>
<dbReference type="EMBL" id="JAINDJ010000003">
    <property type="protein sequence ID" value="KAG9452849.1"/>
    <property type="molecule type" value="Genomic_DNA"/>
</dbReference>
<gene>
    <name evidence="1" type="ORF">H6P81_005753</name>
</gene>
<dbReference type="PANTHER" id="PTHR37754:SF4">
    <property type="entry name" value="EF-HAND DOMAIN-CONTAINING PROTEIN"/>
    <property type="match status" value="1"/>
</dbReference>
<protein>
    <submittedName>
        <fullName evidence="1">Uncharacterized protein</fullName>
    </submittedName>
</protein>
<dbReference type="AlphaFoldDB" id="A0AAV7EW27"/>
<evidence type="ECO:0000313" key="2">
    <source>
        <dbReference type="Proteomes" id="UP000825729"/>
    </source>
</evidence>
<dbReference type="Proteomes" id="UP000825729">
    <property type="component" value="Unassembled WGS sequence"/>
</dbReference>
<evidence type="ECO:0000313" key="1">
    <source>
        <dbReference type="EMBL" id="KAG9452849.1"/>
    </source>
</evidence>
<sequence length="166" mass="18945">MGQSLRKVWGRVQGKKNLHKICDKVFNQYVDQTRQAGLELKDLHVATLLVYNAVNKHFPGPHKEPPSPEEVRDLVEIHRSEQKERIDRDEFYEVMLKWVSKDLRKYAANKFILALLAAPAMAELTKIGGRKVPPVGRFVEKVPTSIFVSSFALALVLLQDQTVIID</sequence>
<proteinExistence type="predicted"/>
<name>A0AAV7EW27_ARIFI</name>